<keyword evidence="7" id="KW-1185">Reference proteome</keyword>
<dbReference type="Proteomes" id="UP001158049">
    <property type="component" value="Unassembled WGS sequence"/>
</dbReference>
<dbReference type="PANTHER" id="PTHR10250">
    <property type="entry name" value="MICROSOMAL GLUTATHIONE S-TRANSFERASE"/>
    <property type="match status" value="1"/>
</dbReference>
<feature type="transmembrane region" description="Helical" evidence="5">
    <location>
        <begin position="48"/>
        <end position="67"/>
    </location>
</feature>
<sequence length="132" mass="14325">MAWIHLVALLALIQYLLFGALVGRARGKYGVHAPATTGNEVFERYYRVQMNTLELMVVLLPAMWMAAAYWDTRWVAAAGAVYLAGRVIYLRAYTRDPAGRALGFMLSVAPISVLIVAAVTGAALRVLNGGTP</sequence>
<feature type="transmembrane region" description="Helical" evidence="5">
    <location>
        <begin position="104"/>
        <end position="127"/>
    </location>
</feature>
<dbReference type="Pfam" id="PF01124">
    <property type="entry name" value="MAPEG"/>
    <property type="match status" value="1"/>
</dbReference>
<dbReference type="Gene3D" id="1.20.120.550">
    <property type="entry name" value="Membrane associated eicosanoid/glutathione metabolism-like domain"/>
    <property type="match status" value="1"/>
</dbReference>
<evidence type="ECO:0000256" key="5">
    <source>
        <dbReference type="SAM" id="Phobius"/>
    </source>
</evidence>
<comment type="caution">
    <text evidence="6">The sequence shown here is derived from an EMBL/GenBank/DDBJ whole genome shotgun (WGS) entry which is preliminary data.</text>
</comment>
<keyword evidence="4 5" id="KW-0472">Membrane</keyword>
<protein>
    <submittedName>
        <fullName evidence="6">MAPEG family protein</fullName>
    </submittedName>
</protein>
<dbReference type="InterPro" id="IPR050997">
    <property type="entry name" value="MAPEG"/>
</dbReference>
<comment type="subcellular location">
    <subcellularLocation>
        <location evidence="1">Membrane</location>
        <topology evidence="1">Multi-pass membrane protein</topology>
    </subcellularLocation>
</comment>
<evidence type="ECO:0000313" key="7">
    <source>
        <dbReference type="Proteomes" id="UP001158049"/>
    </source>
</evidence>
<dbReference type="EMBL" id="FXUL01000004">
    <property type="protein sequence ID" value="SMP55114.1"/>
    <property type="molecule type" value="Genomic_DNA"/>
</dbReference>
<organism evidence="6 7">
    <name type="scientific">Noviherbaspirillum suwonense</name>
    <dbReference type="NCBI Taxonomy" id="1224511"/>
    <lineage>
        <taxon>Bacteria</taxon>
        <taxon>Pseudomonadati</taxon>
        <taxon>Pseudomonadota</taxon>
        <taxon>Betaproteobacteria</taxon>
        <taxon>Burkholderiales</taxon>
        <taxon>Oxalobacteraceae</taxon>
        <taxon>Noviherbaspirillum</taxon>
    </lineage>
</organism>
<evidence type="ECO:0000256" key="2">
    <source>
        <dbReference type="ARBA" id="ARBA00022692"/>
    </source>
</evidence>
<keyword evidence="3 5" id="KW-1133">Transmembrane helix</keyword>
<dbReference type="PANTHER" id="PTHR10250:SF15">
    <property type="entry name" value="MICROSOMAL GLUTATHIONE S-TRANSFERASE-RELATED"/>
    <property type="match status" value="1"/>
</dbReference>
<evidence type="ECO:0000256" key="1">
    <source>
        <dbReference type="ARBA" id="ARBA00004141"/>
    </source>
</evidence>
<proteinExistence type="predicted"/>
<keyword evidence="2 5" id="KW-0812">Transmembrane</keyword>
<evidence type="ECO:0000256" key="4">
    <source>
        <dbReference type="ARBA" id="ARBA00023136"/>
    </source>
</evidence>
<name>A0ABY1Q489_9BURK</name>
<dbReference type="InterPro" id="IPR001129">
    <property type="entry name" value="Membr-assoc_MAPEG"/>
</dbReference>
<evidence type="ECO:0000313" key="6">
    <source>
        <dbReference type="EMBL" id="SMP55114.1"/>
    </source>
</evidence>
<evidence type="ECO:0000256" key="3">
    <source>
        <dbReference type="ARBA" id="ARBA00022989"/>
    </source>
</evidence>
<accession>A0ABY1Q489</accession>
<dbReference type="RefSeq" id="WP_283441699.1">
    <property type="nucleotide sequence ID" value="NZ_FXUL01000004.1"/>
</dbReference>
<feature type="transmembrane region" description="Helical" evidence="5">
    <location>
        <begin position="74"/>
        <end position="92"/>
    </location>
</feature>
<gene>
    <name evidence="6" type="ORF">SAMN06295970_104131</name>
</gene>
<reference evidence="6 7" key="1">
    <citation type="submission" date="2017-05" db="EMBL/GenBank/DDBJ databases">
        <authorList>
            <person name="Varghese N."/>
            <person name="Submissions S."/>
        </authorList>
    </citation>
    <scope>NUCLEOTIDE SEQUENCE [LARGE SCALE GENOMIC DNA]</scope>
    <source>
        <strain evidence="6 7">DSM 26001</strain>
    </source>
</reference>
<dbReference type="InterPro" id="IPR023352">
    <property type="entry name" value="MAPEG-like_dom_sf"/>
</dbReference>
<dbReference type="SUPFAM" id="SSF161084">
    <property type="entry name" value="MAPEG domain-like"/>
    <property type="match status" value="1"/>
</dbReference>